<dbReference type="InterPro" id="IPR004088">
    <property type="entry name" value="KH_dom_type_1"/>
</dbReference>
<evidence type="ECO:0000313" key="4">
    <source>
        <dbReference type="EMBL" id="SPD26043.1"/>
    </source>
</evidence>
<evidence type="ECO:0000259" key="3">
    <source>
        <dbReference type="Pfam" id="PF00013"/>
    </source>
</evidence>
<reference evidence="4" key="1">
    <citation type="submission" date="2018-02" db="EMBL/GenBank/DDBJ databases">
        <authorList>
            <person name="Cohen D.B."/>
            <person name="Kent A.D."/>
        </authorList>
    </citation>
    <scope>NUCLEOTIDE SEQUENCE</scope>
</reference>
<feature type="compositionally biased region" description="Polar residues" evidence="2">
    <location>
        <begin position="7"/>
        <end position="29"/>
    </location>
</feature>
<dbReference type="PANTHER" id="PTHR10288">
    <property type="entry name" value="KH DOMAIN CONTAINING RNA BINDING PROTEIN"/>
    <property type="match status" value="1"/>
</dbReference>
<gene>
    <name evidence="4" type="ORF">FSB_LOCUS53925</name>
</gene>
<dbReference type="Pfam" id="PF00013">
    <property type="entry name" value="KH_1"/>
    <property type="match status" value="1"/>
</dbReference>
<dbReference type="PROSITE" id="PS50084">
    <property type="entry name" value="KH_TYPE_1"/>
    <property type="match status" value="1"/>
</dbReference>
<feature type="region of interest" description="Disordered" evidence="2">
    <location>
        <begin position="1"/>
        <end position="68"/>
    </location>
</feature>
<dbReference type="EMBL" id="OIVN01006141">
    <property type="protein sequence ID" value="SPD26043.1"/>
    <property type="molecule type" value="Genomic_DNA"/>
</dbReference>
<dbReference type="GO" id="GO:0003723">
    <property type="term" value="F:RNA binding"/>
    <property type="evidence" value="ECO:0007669"/>
    <property type="project" value="UniProtKB-UniRule"/>
</dbReference>
<organism evidence="4">
    <name type="scientific">Fagus sylvatica</name>
    <name type="common">Beechnut</name>
    <dbReference type="NCBI Taxonomy" id="28930"/>
    <lineage>
        <taxon>Eukaryota</taxon>
        <taxon>Viridiplantae</taxon>
        <taxon>Streptophyta</taxon>
        <taxon>Embryophyta</taxon>
        <taxon>Tracheophyta</taxon>
        <taxon>Spermatophyta</taxon>
        <taxon>Magnoliopsida</taxon>
        <taxon>eudicotyledons</taxon>
        <taxon>Gunneridae</taxon>
        <taxon>Pentapetalae</taxon>
        <taxon>rosids</taxon>
        <taxon>fabids</taxon>
        <taxon>Fagales</taxon>
        <taxon>Fagaceae</taxon>
        <taxon>Fagus</taxon>
    </lineage>
</organism>
<protein>
    <recommendedName>
        <fullName evidence="3">K Homology domain-containing protein</fullName>
    </recommendedName>
</protein>
<proteinExistence type="predicted"/>
<accession>A0A2N9IPK9</accession>
<evidence type="ECO:0000256" key="2">
    <source>
        <dbReference type="SAM" id="MobiDB-lite"/>
    </source>
</evidence>
<dbReference type="SUPFAM" id="SSF54791">
    <property type="entry name" value="Eukaryotic type KH-domain (KH-domain type I)"/>
    <property type="match status" value="1"/>
</dbReference>
<sequence>MPKANPIISNPTHTKQNQSPTITHFTTVTPPAKRPNSTLYASTTTLSSMPDPNFSNGSSKCSKHPHPPLSTPPGHVAFRLLCYASRISGVIGKSRTVIKNLQQSTAAKIRIKDTPLDSLDRVILVMADAALTGKLGLKNRNEEEIGEEVMEVSKAQEALVKVFDTILEVAAESDGLGVGVGVVSCRLLAEAAQVGSIIGQRGKVVEKIRKDSSSKINGGEREIW</sequence>
<name>A0A2N9IPK9_FAGSY</name>
<evidence type="ECO:0000256" key="1">
    <source>
        <dbReference type="PROSITE-ProRule" id="PRU00117"/>
    </source>
</evidence>
<feature type="domain" description="K Homology" evidence="3">
    <location>
        <begin position="79"/>
        <end position="126"/>
    </location>
</feature>
<feature type="compositionally biased region" description="Low complexity" evidence="2">
    <location>
        <begin position="37"/>
        <end position="48"/>
    </location>
</feature>
<dbReference type="AlphaFoldDB" id="A0A2N9IPK9"/>
<dbReference type="Gene3D" id="3.30.1370.10">
    <property type="entry name" value="K Homology domain, type 1"/>
    <property type="match status" value="2"/>
</dbReference>
<dbReference type="InterPro" id="IPR036612">
    <property type="entry name" value="KH_dom_type_1_sf"/>
</dbReference>
<keyword evidence="1" id="KW-0694">RNA-binding</keyword>